<evidence type="ECO:0000313" key="2">
    <source>
        <dbReference type="EMBL" id="CAK1551011.1"/>
    </source>
</evidence>
<keyword evidence="3" id="KW-1185">Reference proteome</keyword>
<feature type="compositionally biased region" description="Low complexity" evidence="1">
    <location>
        <begin position="139"/>
        <end position="149"/>
    </location>
</feature>
<dbReference type="AlphaFoldDB" id="A0AAV1JQU8"/>
<feature type="region of interest" description="Disordered" evidence="1">
    <location>
        <begin position="139"/>
        <end position="224"/>
    </location>
</feature>
<evidence type="ECO:0000256" key="1">
    <source>
        <dbReference type="SAM" id="MobiDB-lite"/>
    </source>
</evidence>
<dbReference type="EMBL" id="CAVLEF010000105">
    <property type="protein sequence ID" value="CAK1551011.1"/>
    <property type="molecule type" value="Genomic_DNA"/>
</dbReference>
<comment type="caution">
    <text evidence="2">The sequence shown here is derived from an EMBL/GenBank/DDBJ whole genome shotgun (WGS) entry which is preliminary data.</text>
</comment>
<gene>
    <name evidence="2" type="ORF">LNINA_LOCUS10190</name>
</gene>
<proteinExistence type="predicted"/>
<feature type="region of interest" description="Disordered" evidence="1">
    <location>
        <begin position="51"/>
        <end position="73"/>
    </location>
</feature>
<evidence type="ECO:0000313" key="3">
    <source>
        <dbReference type="Proteomes" id="UP001497472"/>
    </source>
</evidence>
<name>A0AAV1JQU8_9NEOP</name>
<protein>
    <submittedName>
        <fullName evidence="2">Uncharacterized protein</fullName>
    </submittedName>
</protein>
<dbReference type="Proteomes" id="UP001497472">
    <property type="component" value="Unassembled WGS sequence"/>
</dbReference>
<organism evidence="2 3">
    <name type="scientific">Leptosia nina</name>
    <dbReference type="NCBI Taxonomy" id="320188"/>
    <lineage>
        <taxon>Eukaryota</taxon>
        <taxon>Metazoa</taxon>
        <taxon>Ecdysozoa</taxon>
        <taxon>Arthropoda</taxon>
        <taxon>Hexapoda</taxon>
        <taxon>Insecta</taxon>
        <taxon>Pterygota</taxon>
        <taxon>Neoptera</taxon>
        <taxon>Endopterygota</taxon>
        <taxon>Lepidoptera</taxon>
        <taxon>Glossata</taxon>
        <taxon>Ditrysia</taxon>
        <taxon>Papilionoidea</taxon>
        <taxon>Pieridae</taxon>
        <taxon>Pierinae</taxon>
        <taxon>Leptosia</taxon>
    </lineage>
</organism>
<reference evidence="2 3" key="1">
    <citation type="submission" date="2023-11" db="EMBL/GenBank/DDBJ databases">
        <authorList>
            <person name="Okamura Y."/>
        </authorList>
    </citation>
    <scope>NUCLEOTIDE SEQUENCE [LARGE SCALE GENOMIC DNA]</scope>
</reference>
<sequence>MDKWLLGDNIGAVLKMLASAASANITRNSLSTMFQARRSVDRPLVMNRTEKQSLANRPPPPATIVPRAADGPRPVGWNGQPKRHGSSRFNVQNHNQELVKLPSIKEDRAYRLRGGSARVVRRGRCARIGAAAGAVACRSGSPAAPAASTARRRAGSRSDAAAGRRLRWSTPGRLSARPPALCSPPLMRNRAAPSRHSVYPSPPLSTPAWTWSRARPSAPRACPT</sequence>
<accession>A0AAV1JQU8</accession>